<feature type="transmembrane region" description="Helical" evidence="6">
    <location>
        <begin position="113"/>
        <end position="140"/>
    </location>
</feature>
<comment type="caution">
    <text evidence="8">The sequence shown here is derived from an EMBL/GenBank/DDBJ whole genome shotgun (WGS) entry which is preliminary data.</text>
</comment>
<dbReference type="SUPFAM" id="SSF103481">
    <property type="entry name" value="Multidrug resistance efflux transporter EmrE"/>
    <property type="match status" value="1"/>
</dbReference>
<evidence type="ECO:0000256" key="2">
    <source>
        <dbReference type="ARBA" id="ARBA00007362"/>
    </source>
</evidence>
<dbReference type="InterPro" id="IPR037185">
    <property type="entry name" value="EmrE-like"/>
</dbReference>
<keyword evidence="3 6" id="KW-0812">Transmembrane</keyword>
<dbReference type="GO" id="GO:0016020">
    <property type="term" value="C:membrane"/>
    <property type="evidence" value="ECO:0007669"/>
    <property type="project" value="UniProtKB-SubCell"/>
</dbReference>
<proteinExistence type="inferred from homology"/>
<evidence type="ECO:0000256" key="4">
    <source>
        <dbReference type="ARBA" id="ARBA00022989"/>
    </source>
</evidence>
<sequence>MPRPDPSFRRPPLLASVGLALASAALFGLSGPFAKALLEAGWSPLVVVLARITGAALILVAALLLMQRGRTRERLDAIRADRSTILLFGIAAIAGVQLCFFSAVQYLPVSVALLIEFLAPAVVLALVAPLPLLALTADLSGTVGIGPARAPWWVAVLVLAVASGALAYAVGVVAIARLGAPRAAVVGLSEVVFAAVVAWIMLGEVLTGVQLGGALAILAGLVVVERGRSGIATQPVEPIPAPRLEEQ</sequence>
<reference evidence="8" key="1">
    <citation type="submission" date="2020-09" db="EMBL/GenBank/DDBJ databases">
        <title>Hoyosella lacisalsi sp. nov., a halotolerant actinobacterium isolated from soil of Lake Gudzhirganskoe.</title>
        <authorList>
            <person name="Yang Q."/>
            <person name="Guo P.Y."/>
            <person name="Liu S.W."/>
            <person name="Li F.N."/>
            <person name="Sun C.H."/>
        </authorList>
    </citation>
    <scope>NUCLEOTIDE SEQUENCE</scope>
    <source>
        <strain evidence="8">G463</strain>
    </source>
</reference>
<keyword evidence="5 6" id="KW-0472">Membrane</keyword>
<dbReference type="RefSeq" id="WP_192037428.1">
    <property type="nucleotide sequence ID" value="NZ_JACYWE010000001.1"/>
</dbReference>
<organism evidence="8 9">
    <name type="scientific">Lolliginicoccus lacisalsi</name>
    <dbReference type="NCBI Taxonomy" id="2742202"/>
    <lineage>
        <taxon>Bacteria</taxon>
        <taxon>Bacillati</taxon>
        <taxon>Actinomycetota</taxon>
        <taxon>Actinomycetes</taxon>
        <taxon>Mycobacteriales</taxon>
        <taxon>Hoyosellaceae</taxon>
        <taxon>Lolliginicoccus</taxon>
    </lineage>
</organism>
<dbReference type="InterPro" id="IPR000620">
    <property type="entry name" value="EamA_dom"/>
</dbReference>
<dbReference type="InterPro" id="IPR050638">
    <property type="entry name" value="AA-Vitamin_Transporters"/>
</dbReference>
<feature type="transmembrane region" description="Helical" evidence="6">
    <location>
        <begin position="152"/>
        <end position="176"/>
    </location>
</feature>
<evidence type="ECO:0000259" key="7">
    <source>
        <dbReference type="Pfam" id="PF00892"/>
    </source>
</evidence>
<evidence type="ECO:0000256" key="6">
    <source>
        <dbReference type="SAM" id="Phobius"/>
    </source>
</evidence>
<keyword evidence="4 6" id="KW-1133">Transmembrane helix</keyword>
<feature type="transmembrane region" description="Helical" evidence="6">
    <location>
        <begin position="196"/>
        <end position="224"/>
    </location>
</feature>
<dbReference type="PANTHER" id="PTHR32322:SF2">
    <property type="entry name" value="EAMA DOMAIN-CONTAINING PROTEIN"/>
    <property type="match status" value="1"/>
</dbReference>
<comment type="subcellular location">
    <subcellularLocation>
        <location evidence="1">Membrane</location>
        <topology evidence="1">Multi-pass membrane protein</topology>
    </subcellularLocation>
</comment>
<evidence type="ECO:0000256" key="5">
    <source>
        <dbReference type="ARBA" id="ARBA00023136"/>
    </source>
</evidence>
<name>A0A927JA59_9ACTN</name>
<feature type="domain" description="EamA" evidence="7">
    <location>
        <begin position="145"/>
        <end position="224"/>
    </location>
</feature>
<keyword evidence="9" id="KW-1185">Reference proteome</keyword>
<protein>
    <submittedName>
        <fullName evidence="8">DMT family transporter</fullName>
    </submittedName>
</protein>
<comment type="similarity">
    <text evidence="2">Belongs to the EamA transporter family.</text>
</comment>
<feature type="transmembrane region" description="Helical" evidence="6">
    <location>
        <begin position="12"/>
        <end position="33"/>
    </location>
</feature>
<feature type="transmembrane region" description="Helical" evidence="6">
    <location>
        <begin position="45"/>
        <end position="65"/>
    </location>
</feature>
<evidence type="ECO:0000256" key="3">
    <source>
        <dbReference type="ARBA" id="ARBA00022692"/>
    </source>
</evidence>
<feature type="domain" description="EamA" evidence="7">
    <location>
        <begin position="17"/>
        <end position="126"/>
    </location>
</feature>
<dbReference type="EMBL" id="JACYWE010000001">
    <property type="protein sequence ID" value="MBD8504932.1"/>
    <property type="molecule type" value="Genomic_DNA"/>
</dbReference>
<evidence type="ECO:0000313" key="9">
    <source>
        <dbReference type="Proteomes" id="UP000642993"/>
    </source>
</evidence>
<feature type="transmembrane region" description="Helical" evidence="6">
    <location>
        <begin position="85"/>
        <end position="107"/>
    </location>
</feature>
<dbReference type="PANTHER" id="PTHR32322">
    <property type="entry name" value="INNER MEMBRANE TRANSPORTER"/>
    <property type="match status" value="1"/>
</dbReference>
<dbReference type="Pfam" id="PF00892">
    <property type="entry name" value="EamA"/>
    <property type="match status" value="2"/>
</dbReference>
<evidence type="ECO:0000313" key="8">
    <source>
        <dbReference type="EMBL" id="MBD8504932.1"/>
    </source>
</evidence>
<dbReference type="Proteomes" id="UP000642993">
    <property type="component" value="Unassembled WGS sequence"/>
</dbReference>
<accession>A0A927JA59</accession>
<gene>
    <name evidence="8" type="ORF">HT102_00325</name>
</gene>
<dbReference type="AlphaFoldDB" id="A0A927JA59"/>
<evidence type="ECO:0000256" key="1">
    <source>
        <dbReference type="ARBA" id="ARBA00004141"/>
    </source>
</evidence>